<evidence type="ECO:0000313" key="2">
    <source>
        <dbReference type="EMBL" id="TSJ85663.1"/>
    </source>
</evidence>
<evidence type="ECO:0000313" key="3">
    <source>
        <dbReference type="Proteomes" id="UP000317536"/>
    </source>
</evidence>
<keyword evidence="1" id="KW-0472">Membrane</keyword>
<dbReference type="EMBL" id="VMHJ01000002">
    <property type="protein sequence ID" value="TSJ85663.1"/>
    <property type="molecule type" value="Genomic_DNA"/>
</dbReference>
<dbReference type="Pfam" id="PF16938">
    <property type="entry name" value="Phage_holin_Dp1"/>
    <property type="match status" value="1"/>
</dbReference>
<evidence type="ECO:0000256" key="1">
    <source>
        <dbReference type="SAM" id="Phobius"/>
    </source>
</evidence>
<reference evidence="2 3" key="1">
    <citation type="submission" date="2019-07" db="EMBL/GenBank/DDBJ databases">
        <title>Bifidobacterium asteroides genomes.</title>
        <authorList>
            <person name="Zheng H."/>
        </authorList>
    </citation>
    <scope>NUCLEOTIDE SEQUENCE [LARGE SCALE GENOMIC DNA]</scope>
    <source>
        <strain evidence="2 3">W8111</strain>
    </source>
</reference>
<name>A0A556R9W3_9BIFI</name>
<protein>
    <submittedName>
        <fullName evidence="2">Holin</fullName>
    </submittedName>
</protein>
<feature type="transmembrane region" description="Helical" evidence="1">
    <location>
        <begin position="50"/>
        <end position="71"/>
    </location>
</feature>
<keyword evidence="1" id="KW-1133">Transmembrane helix</keyword>
<proteinExistence type="predicted"/>
<dbReference type="AlphaFoldDB" id="A0A556R9W3"/>
<feature type="transmembrane region" description="Helical" evidence="1">
    <location>
        <begin position="18"/>
        <end position="38"/>
    </location>
</feature>
<comment type="caution">
    <text evidence="2">The sequence shown here is derived from an EMBL/GenBank/DDBJ whole genome shotgun (WGS) entry which is preliminary data.</text>
</comment>
<sequence length="79" mass="8464">MTDTIPEDEGRPYWLPDWLYQILKWVALVVLPSLVIFFNSAGPSMGLPHVDVIVTTLNALGLLIAACIGISQAKAGGGK</sequence>
<gene>
    <name evidence="2" type="ORF">FPK29_04695</name>
</gene>
<organism evidence="2 3">
    <name type="scientific">Bifidobacterium asteroides</name>
    <dbReference type="NCBI Taxonomy" id="1684"/>
    <lineage>
        <taxon>Bacteria</taxon>
        <taxon>Bacillati</taxon>
        <taxon>Actinomycetota</taxon>
        <taxon>Actinomycetes</taxon>
        <taxon>Bifidobacteriales</taxon>
        <taxon>Bifidobacteriaceae</taxon>
        <taxon>Bifidobacterium</taxon>
    </lineage>
</organism>
<dbReference type="Proteomes" id="UP000317536">
    <property type="component" value="Unassembled WGS sequence"/>
</dbReference>
<dbReference type="InterPro" id="IPR031612">
    <property type="entry name" value="Phage_holin_Dp1"/>
</dbReference>
<keyword evidence="1" id="KW-0812">Transmembrane</keyword>
<accession>A0A556R9W3</accession>